<evidence type="ECO:0000313" key="3">
    <source>
        <dbReference type="Proteomes" id="UP001151760"/>
    </source>
</evidence>
<feature type="region of interest" description="Disordered" evidence="1">
    <location>
        <begin position="218"/>
        <end position="268"/>
    </location>
</feature>
<protein>
    <submittedName>
        <fullName evidence="2">Uncharacterized protein</fullName>
    </submittedName>
</protein>
<reference evidence="2" key="2">
    <citation type="submission" date="2022-01" db="EMBL/GenBank/DDBJ databases">
        <authorList>
            <person name="Yamashiro T."/>
            <person name="Shiraishi A."/>
            <person name="Satake H."/>
            <person name="Nakayama K."/>
        </authorList>
    </citation>
    <scope>NUCLEOTIDE SEQUENCE</scope>
</reference>
<name>A0ABQ5IYR7_9ASTR</name>
<comment type="caution">
    <text evidence="2">The sequence shown here is derived from an EMBL/GenBank/DDBJ whole genome shotgun (WGS) entry which is preliminary data.</text>
</comment>
<evidence type="ECO:0000313" key="2">
    <source>
        <dbReference type="EMBL" id="GJU05378.1"/>
    </source>
</evidence>
<accession>A0ABQ5IYR7</accession>
<proteinExistence type="predicted"/>
<feature type="compositionally biased region" description="Basic and acidic residues" evidence="1">
    <location>
        <begin position="110"/>
        <end position="121"/>
    </location>
</feature>
<keyword evidence="3" id="KW-1185">Reference proteome</keyword>
<dbReference type="EMBL" id="BQNB010021342">
    <property type="protein sequence ID" value="GJU05378.1"/>
    <property type="molecule type" value="Genomic_DNA"/>
</dbReference>
<feature type="region of interest" description="Disordered" evidence="1">
    <location>
        <begin position="101"/>
        <end position="151"/>
    </location>
</feature>
<evidence type="ECO:0000256" key="1">
    <source>
        <dbReference type="SAM" id="MobiDB-lite"/>
    </source>
</evidence>
<sequence>MAAPIISILSDSSEESVSSHAPQVILFGVIPAIITVIPEVPVIPADPIVAPEVGAVSVVLSTEVLDLVDYSSSSNSDPSEESLPPVPDLPLVSPFLYSDDSEADDEFEPAEQRPERHESLAAHDAMVSRWRDQVTSRSSSPSGSLSHDTLAPSSEFPLAPVVVPHGIHRCSVTLIRPDEAIPFGRPYRTHPNGPRKLLTVRKRVVPITARIFAWRRVSHHSSDHHSSPDSSSSGSSSDSLSDPSSVRSSGCDSLGQAQSGPPTRVVSPRLVYPPVLTPRHSEAFRRWRSAPLSTPYPPTTSESSLGSSYKRSLDLSSPSSGLSRKRYRSPIASVSSSTPISRSIAPTPVDLLPPRKRFRDSYSPEDSRDEHMEDDTVDTKDVADVGISNGVIAHTEDGLGIGVEIAASDIREDKEEYEAEASAADTREIVVDPLAIDDSSESSRGSIPDLEDTIYDIVHYMSEVPIDRIREVGTTQRQLEASQLIASEERAILSDRIVSLRLEYLKVRAMLSIKRDQIDSLRWHMTLSQEEFRQVHRDRDDTRRRLRRLESFVERRLGFRP</sequence>
<gene>
    <name evidence="2" type="ORF">Tco_1121808</name>
</gene>
<feature type="compositionally biased region" description="Low complexity" evidence="1">
    <location>
        <begin position="136"/>
        <end position="146"/>
    </location>
</feature>
<feature type="compositionally biased region" description="Low complexity" evidence="1">
    <location>
        <begin position="228"/>
        <end position="250"/>
    </location>
</feature>
<feature type="compositionally biased region" description="Low complexity" evidence="1">
    <location>
        <begin position="329"/>
        <end position="348"/>
    </location>
</feature>
<reference evidence="2" key="1">
    <citation type="journal article" date="2022" name="Int. J. Mol. Sci.">
        <title>Draft Genome of Tanacetum Coccineum: Genomic Comparison of Closely Related Tanacetum-Family Plants.</title>
        <authorList>
            <person name="Yamashiro T."/>
            <person name="Shiraishi A."/>
            <person name="Nakayama K."/>
            <person name="Satake H."/>
        </authorList>
    </citation>
    <scope>NUCLEOTIDE SEQUENCE</scope>
</reference>
<organism evidence="2 3">
    <name type="scientific">Tanacetum coccineum</name>
    <dbReference type="NCBI Taxonomy" id="301880"/>
    <lineage>
        <taxon>Eukaryota</taxon>
        <taxon>Viridiplantae</taxon>
        <taxon>Streptophyta</taxon>
        <taxon>Embryophyta</taxon>
        <taxon>Tracheophyta</taxon>
        <taxon>Spermatophyta</taxon>
        <taxon>Magnoliopsida</taxon>
        <taxon>eudicotyledons</taxon>
        <taxon>Gunneridae</taxon>
        <taxon>Pentapetalae</taxon>
        <taxon>asterids</taxon>
        <taxon>campanulids</taxon>
        <taxon>Asterales</taxon>
        <taxon>Asteraceae</taxon>
        <taxon>Asteroideae</taxon>
        <taxon>Anthemideae</taxon>
        <taxon>Anthemidinae</taxon>
        <taxon>Tanacetum</taxon>
    </lineage>
</organism>
<dbReference type="Proteomes" id="UP001151760">
    <property type="component" value="Unassembled WGS sequence"/>
</dbReference>
<feature type="compositionally biased region" description="Low complexity" evidence="1">
    <location>
        <begin position="290"/>
        <end position="322"/>
    </location>
</feature>
<feature type="region of interest" description="Disordered" evidence="1">
    <location>
        <begin position="290"/>
        <end position="375"/>
    </location>
</feature>
<feature type="compositionally biased region" description="Basic and acidic residues" evidence="1">
    <location>
        <begin position="359"/>
        <end position="371"/>
    </location>
</feature>